<dbReference type="SUPFAM" id="SSF55874">
    <property type="entry name" value="ATPase domain of HSP90 chaperone/DNA topoisomerase II/histidine kinase"/>
    <property type="match status" value="1"/>
</dbReference>
<proteinExistence type="predicted"/>
<sequence length="168" mass="18216">MNAPVAACHYIVEVPASPERIPQVRRIVAAHLRYWGLAPHVLPVCRAVEELVDNVVRHVDGDKTCVVELRSTGCRLVVAVSDRDRRLPPVRSSSPVRGGLARVARLSDSWGTCATEEGKVVWFSRRVREAERVLRGPGRPRVPAVEFRPLPGAAGEAGAVLPDLAPAG</sequence>
<dbReference type="Proteomes" id="UP001501147">
    <property type="component" value="Unassembled WGS sequence"/>
</dbReference>
<dbReference type="PANTHER" id="PTHR35526">
    <property type="entry name" value="ANTI-SIGMA-F FACTOR RSBW-RELATED"/>
    <property type="match status" value="1"/>
</dbReference>
<dbReference type="InterPro" id="IPR036890">
    <property type="entry name" value="HATPase_C_sf"/>
</dbReference>
<keyword evidence="1" id="KW-0418">Kinase</keyword>
<reference evidence="4" key="1">
    <citation type="journal article" date="2019" name="Int. J. Syst. Evol. Microbiol.">
        <title>The Global Catalogue of Microorganisms (GCM) 10K type strain sequencing project: providing services to taxonomists for standard genome sequencing and annotation.</title>
        <authorList>
            <consortium name="The Broad Institute Genomics Platform"/>
            <consortium name="The Broad Institute Genome Sequencing Center for Infectious Disease"/>
            <person name="Wu L."/>
            <person name="Ma J."/>
        </authorList>
    </citation>
    <scope>NUCLEOTIDE SEQUENCE [LARGE SCALE GENOMIC DNA]</scope>
    <source>
        <strain evidence="4">JCM 18324</strain>
    </source>
</reference>
<dbReference type="PANTHER" id="PTHR35526:SF3">
    <property type="entry name" value="ANTI-SIGMA-F FACTOR RSBW"/>
    <property type="match status" value="1"/>
</dbReference>
<evidence type="ECO:0000259" key="2">
    <source>
        <dbReference type="Pfam" id="PF13581"/>
    </source>
</evidence>
<feature type="domain" description="Histidine kinase/HSP90-like ATPase" evidence="2">
    <location>
        <begin position="14"/>
        <end position="123"/>
    </location>
</feature>
<gene>
    <name evidence="3" type="ORF">GCM10023329_49130</name>
</gene>
<evidence type="ECO:0000313" key="3">
    <source>
        <dbReference type="EMBL" id="GAA4791466.1"/>
    </source>
</evidence>
<dbReference type="InterPro" id="IPR050267">
    <property type="entry name" value="Anti-sigma-factor_SerPK"/>
</dbReference>
<keyword evidence="4" id="KW-1185">Reference proteome</keyword>
<evidence type="ECO:0000313" key="4">
    <source>
        <dbReference type="Proteomes" id="UP001501147"/>
    </source>
</evidence>
<keyword evidence="1" id="KW-0723">Serine/threonine-protein kinase</keyword>
<dbReference type="RefSeq" id="WP_345615633.1">
    <property type="nucleotide sequence ID" value="NZ_BAABJV010000017.1"/>
</dbReference>
<protein>
    <recommendedName>
        <fullName evidence="2">Histidine kinase/HSP90-like ATPase domain-containing protein</fullName>
    </recommendedName>
</protein>
<organism evidence="3 4">
    <name type="scientific">Streptomyces sanyensis</name>
    <dbReference type="NCBI Taxonomy" id="568869"/>
    <lineage>
        <taxon>Bacteria</taxon>
        <taxon>Bacillati</taxon>
        <taxon>Actinomycetota</taxon>
        <taxon>Actinomycetes</taxon>
        <taxon>Kitasatosporales</taxon>
        <taxon>Streptomycetaceae</taxon>
        <taxon>Streptomyces</taxon>
    </lineage>
</organism>
<comment type="caution">
    <text evidence="3">The sequence shown here is derived from an EMBL/GenBank/DDBJ whole genome shotgun (WGS) entry which is preliminary data.</text>
</comment>
<evidence type="ECO:0000256" key="1">
    <source>
        <dbReference type="ARBA" id="ARBA00022527"/>
    </source>
</evidence>
<dbReference type="InterPro" id="IPR003594">
    <property type="entry name" value="HATPase_dom"/>
</dbReference>
<name>A0ABP9B7B8_9ACTN</name>
<dbReference type="Gene3D" id="3.30.565.10">
    <property type="entry name" value="Histidine kinase-like ATPase, C-terminal domain"/>
    <property type="match status" value="1"/>
</dbReference>
<dbReference type="EMBL" id="BAABJV010000017">
    <property type="protein sequence ID" value="GAA4791466.1"/>
    <property type="molecule type" value="Genomic_DNA"/>
</dbReference>
<accession>A0ABP9B7B8</accession>
<keyword evidence="1" id="KW-0808">Transferase</keyword>
<dbReference type="Pfam" id="PF13581">
    <property type="entry name" value="HATPase_c_2"/>
    <property type="match status" value="1"/>
</dbReference>
<dbReference type="CDD" id="cd16936">
    <property type="entry name" value="HATPase_RsbW-like"/>
    <property type="match status" value="1"/>
</dbReference>